<keyword evidence="6" id="KW-0503">Monooxygenase</keyword>
<dbReference type="GO" id="GO:0016705">
    <property type="term" value="F:oxidoreductase activity, acting on paired donors, with incorporation or reduction of molecular oxygen"/>
    <property type="evidence" value="ECO:0007669"/>
    <property type="project" value="InterPro"/>
</dbReference>
<dbReference type="InterPro" id="IPR036396">
    <property type="entry name" value="Cyt_P450_sf"/>
</dbReference>
<dbReference type="OrthoDB" id="3945418at2759"/>
<evidence type="ECO:0000313" key="8">
    <source>
        <dbReference type="Proteomes" id="UP000186583"/>
    </source>
</evidence>
<keyword evidence="6" id="KW-0560">Oxidoreductase</keyword>
<dbReference type="GO" id="GO:0004497">
    <property type="term" value="F:monooxygenase activity"/>
    <property type="evidence" value="ECO:0007669"/>
    <property type="project" value="UniProtKB-KW"/>
</dbReference>
<name>A0A1Q8S332_9PEZI</name>
<dbReference type="InterPro" id="IPR001128">
    <property type="entry name" value="Cyt_P450"/>
</dbReference>
<dbReference type="Pfam" id="PF00067">
    <property type="entry name" value="p450"/>
    <property type="match status" value="1"/>
</dbReference>
<evidence type="ECO:0000256" key="5">
    <source>
        <dbReference type="PIRSR" id="PIRSR602401-1"/>
    </source>
</evidence>
<dbReference type="AlphaFoldDB" id="A0A1Q8S332"/>
<dbReference type="InterPro" id="IPR002401">
    <property type="entry name" value="Cyt_P450_E_grp-I"/>
</dbReference>
<dbReference type="InterPro" id="IPR050121">
    <property type="entry name" value="Cytochrome_P450_monoxygenase"/>
</dbReference>
<sequence length="521" mass="59027">MCTAAGKIFFVPDVSWMGLSWTQLLQAASALWLLHGILLAIYRVTLHPLAKLPGPKLAGATFWYEIWFDVVRWGRFTHEIKRMHEVYGPVVRINPDEVHCNDPEFVDVIYAGGGKRRHKSEMFVGGFGTVGHAHHRLEWVIHEAAQALCDKLLSYRGRGPFETVSAYSCYTADIVSDYCFGDAFGFLQQPDWEPNFKEAVYVMFHLVHIMRHFPVTTWLMELVPVSSQCLADDGRWVVKGLSDKVGLLMEHSKVKLPDMVRNTKAAYEVGIKRDRITVLHSLLESDLPPEEKTVERLAGEANVFLAAGTETTASVLSIWTYHMLKNPRIVEKMRCELSTVTTDPKRLPDWATLESLPYLSAVVMEALRLMYGLSSRLPRVAPDEDVVYQGTWTPPGAPVPLEATHVIPRGYAMGMSAYITHMDERLFPEPSKFVPERWLDKKGGRKRGLEIYLLTFSKGSRQCLGMQLAYCELHVAIAAITLRAMPYMRLYRTTDVDVEYDFDLAIGMPKKGSKGIRIEMV</sequence>
<dbReference type="PRINTS" id="PR00385">
    <property type="entry name" value="P450"/>
</dbReference>
<protein>
    <submittedName>
        <fullName evidence="7">Trichodiene oxygenase 1</fullName>
    </submittedName>
</protein>
<dbReference type="Gene3D" id="1.10.630.10">
    <property type="entry name" value="Cytochrome P450"/>
    <property type="match status" value="1"/>
</dbReference>
<comment type="caution">
    <text evidence="7">The sequence shown here is derived from an EMBL/GenBank/DDBJ whole genome shotgun (WGS) entry which is preliminary data.</text>
</comment>
<gene>
    <name evidence="7" type="ORF">CCHL11_02786</name>
</gene>
<evidence type="ECO:0000256" key="2">
    <source>
        <dbReference type="ARBA" id="ARBA00022617"/>
    </source>
</evidence>
<evidence type="ECO:0000256" key="4">
    <source>
        <dbReference type="ARBA" id="ARBA00023004"/>
    </source>
</evidence>
<evidence type="ECO:0000256" key="1">
    <source>
        <dbReference type="ARBA" id="ARBA00001971"/>
    </source>
</evidence>
<dbReference type="STRING" id="708187.A0A1Q8S332"/>
<comment type="similarity">
    <text evidence="6">Belongs to the cytochrome P450 family.</text>
</comment>
<dbReference type="SUPFAM" id="SSF48264">
    <property type="entry name" value="Cytochrome P450"/>
    <property type="match status" value="1"/>
</dbReference>
<dbReference type="PROSITE" id="PS00086">
    <property type="entry name" value="CYTOCHROME_P450"/>
    <property type="match status" value="1"/>
</dbReference>
<dbReference type="Proteomes" id="UP000186583">
    <property type="component" value="Unassembled WGS sequence"/>
</dbReference>
<dbReference type="EMBL" id="MPGH01000027">
    <property type="protein sequence ID" value="OLN95820.1"/>
    <property type="molecule type" value="Genomic_DNA"/>
</dbReference>
<dbReference type="PANTHER" id="PTHR24305">
    <property type="entry name" value="CYTOCHROME P450"/>
    <property type="match status" value="1"/>
</dbReference>
<accession>A0A1Q8S332</accession>
<comment type="cofactor">
    <cofactor evidence="1 5">
        <name>heme</name>
        <dbReference type="ChEBI" id="CHEBI:30413"/>
    </cofactor>
</comment>
<dbReference type="PANTHER" id="PTHR24305:SF147">
    <property type="entry name" value="P450, PUTATIVE (EUROFUNG)-RELATED"/>
    <property type="match status" value="1"/>
</dbReference>
<dbReference type="InterPro" id="IPR017972">
    <property type="entry name" value="Cyt_P450_CS"/>
</dbReference>
<evidence type="ECO:0000256" key="6">
    <source>
        <dbReference type="RuleBase" id="RU000461"/>
    </source>
</evidence>
<reference evidence="7 8" key="1">
    <citation type="submission" date="2016-11" db="EMBL/GenBank/DDBJ databases">
        <title>Draft Genome Assembly of Colletotrichum chlorophyti a pathogen of herbaceous plants.</title>
        <authorList>
            <person name="Gan P."/>
            <person name="Narusaka M."/>
            <person name="Tsushima A."/>
            <person name="Narusaka Y."/>
            <person name="Takano Y."/>
            <person name="Shirasu K."/>
        </authorList>
    </citation>
    <scope>NUCLEOTIDE SEQUENCE [LARGE SCALE GENOMIC DNA]</scope>
    <source>
        <strain evidence="7 8">NTL11</strain>
    </source>
</reference>
<dbReference type="GO" id="GO:0005506">
    <property type="term" value="F:iron ion binding"/>
    <property type="evidence" value="ECO:0007669"/>
    <property type="project" value="InterPro"/>
</dbReference>
<keyword evidence="3 5" id="KW-0479">Metal-binding</keyword>
<dbReference type="CDD" id="cd11062">
    <property type="entry name" value="CYP58-like"/>
    <property type="match status" value="1"/>
</dbReference>
<proteinExistence type="inferred from homology"/>
<evidence type="ECO:0000313" key="7">
    <source>
        <dbReference type="EMBL" id="OLN95820.1"/>
    </source>
</evidence>
<keyword evidence="4 5" id="KW-0408">Iron</keyword>
<organism evidence="7 8">
    <name type="scientific">Colletotrichum chlorophyti</name>
    <dbReference type="NCBI Taxonomy" id="708187"/>
    <lineage>
        <taxon>Eukaryota</taxon>
        <taxon>Fungi</taxon>
        <taxon>Dikarya</taxon>
        <taxon>Ascomycota</taxon>
        <taxon>Pezizomycotina</taxon>
        <taxon>Sordariomycetes</taxon>
        <taxon>Hypocreomycetidae</taxon>
        <taxon>Glomerellales</taxon>
        <taxon>Glomerellaceae</taxon>
        <taxon>Colletotrichum</taxon>
    </lineage>
</organism>
<feature type="binding site" description="axial binding residue" evidence="5">
    <location>
        <position position="463"/>
    </location>
    <ligand>
        <name>heme</name>
        <dbReference type="ChEBI" id="CHEBI:30413"/>
    </ligand>
    <ligandPart>
        <name>Fe</name>
        <dbReference type="ChEBI" id="CHEBI:18248"/>
    </ligandPart>
</feature>
<dbReference type="PRINTS" id="PR00463">
    <property type="entry name" value="EP450I"/>
</dbReference>
<keyword evidence="2 5" id="KW-0349">Heme</keyword>
<dbReference type="GO" id="GO:0020037">
    <property type="term" value="F:heme binding"/>
    <property type="evidence" value="ECO:0007669"/>
    <property type="project" value="InterPro"/>
</dbReference>
<keyword evidence="8" id="KW-1185">Reference proteome</keyword>
<evidence type="ECO:0000256" key="3">
    <source>
        <dbReference type="ARBA" id="ARBA00022723"/>
    </source>
</evidence>